<keyword evidence="3" id="KW-0808">Transferase</keyword>
<dbReference type="PANTHER" id="PTHR13301">
    <property type="entry name" value="X-BOX TRANSCRIPTION FACTOR-RELATED"/>
    <property type="match status" value="1"/>
</dbReference>
<keyword evidence="4 8" id="KW-0812">Transmembrane</keyword>
<evidence type="ECO:0000256" key="4">
    <source>
        <dbReference type="ARBA" id="ARBA00022692"/>
    </source>
</evidence>
<reference evidence="9 10" key="1">
    <citation type="submission" date="2019-12" db="EMBL/GenBank/DDBJ databases">
        <authorList>
            <person name="Alioto T."/>
            <person name="Alioto T."/>
            <person name="Gomez Garrido J."/>
        </authorList>
    </citation>
    <scope>NUCLEOTIDE SEQUENCE [LARGE SCALE GENOMIC DNA]</scope>
</reference>
<dbReference type="GO" id="GO:0016760">
    <property type="term" value="F:cellulose synthase (UDP-forming) activity"/>
    <property type="evidence" value="ECO:0007669"/>
    <property type="project" value="InterPro"/>
</dbReference>
<keyword evidence="6 8" id="KW-0472">Membrane</keyword>
<dbReference type="Pfam" id="PF03552">
    <property type="entry name" value="Cellulose_synt"/>
    <property type="match status" value="1"/>
</dbReference>
<name>A0A8S0R289_OLEEU</name>
<dbReference type="GO" id="GO:0016020">
    <property type="term" value="C:membrane"/>
    <property type="evidence" value="ECO:0007669"/>
    <property type="project" value="InterPro"/>
</dbReference>
<evidence type="ECO:0000256" key="6">
    <source>
        <dbReference type="ARBA" id="ARBA00023136"/>
    </source>
</evidence>
<evidence type="ECO:0000256" key="1">
    <source>
        <dbReference type="ARBA" id="ARBA00004308"/>
    </source>
</evidence>
<keyword evidence="10" id="KW-1185">Reference proteome</keyword>
<gene>
    <name evidence="9" type="ORF">OLEA9_A055405</name>
</gene>
<evidence type="ECO:0000256" key="5">
    <source>
        <dbReference type="ARBA" id="ARBA00022989"/>
    </source>
</evidence>
<organism evidence="9 10">
    <name type="scientific">Olea europaea subsp. europaea</name>
    <dbReference type="NCBI Taxonomy" id="158383"/>
    <lineage>
        <taxon>Eukaryota</taxon>
        <taxon>Viridiplantae</taxon>
        <taxon>Streptophyta</taxon>
        <taxon>Embryophyta</taxon>
        <taxon>Tracheophyta</taxon>
        <taxon>Spermatophyta</taxon>
        <taxon>Magnoliopsida</taxon>
        <taxon>eudicotyledons</taxon>
        <taxon>Gunneridae</taxon>
        <taxon>Pentapetalae</taxon>
        <taxon>asterids</taxon>
        <taxon>lamiids</taxon>
        <taxon>Lamiales</taxon>
        <taxon>Oleaceae</taxon>
        <taxon>Oleeae</taxon>
        <taxon>Olea</taxon>
    </lineage>
</organism>
<comment type="subcellular location">
    <subcellularLocation>
        <location evidence="1">Endomembrane system</location>
    </subcellularLocation>
</comment>
<feature type="transmembrane region" description="Helical" evidence="8">
    <location>
        <begin position="85"/>
        <end position="108"/>
    </location>
</feature>
<sequence>MRMGLVYGCAAEDMVTGLTIQCKRWKPVYYNPTKSAFLGVSPTTLDQHLVQYKRWSEGLFQIFLSKYCPKIYGHGKISFGAQIGYCLFLLWAPVALPTLYYVVIPALSLLHGVPLFPKVFGLWFLPYAYAFFAKTAYCLIEDLSSGNTLNGWWNSQRMWVIR</sequence>
<dbReference type="Proteomes" id="UP000594638">
    <property type="component" value="Unassembled WGS sequence"/>
</dbReference>
<proteinExistence type="predicted"/>
<protein>
    <submittedName>
        <fullName evidence="9">Cellulose synthase E6</fullName>
    </submittedName>
</protein>
<feature type="transmembrane region" description="Helical" evidence="8">
    <location>
        <begin position="120"/>
        <end position="140"/>
    </location>
</feature>
<dbReference type="AlphaFoldDB" id="A0A8S0R289"/>
<dbReference type="GO" id="GO:0030244">
    <property type="term" value="P:cellulose biosynthetic process"/>
    <property type="evidence" value="ECO:0007669"/>
    <property type="project" value="InterPro"/>
</dbReference>
<dbReference type="GO" id="GO:0071555">
    <property type="term" value="P:cell wall organization"/>
    <property type="evidence" value="ECO:0007669"/>
    <property type="project" value="UniProtKB-KW"/>
</dbReference>
<evidence type="ECO:0000256" key="7">
    <source>
        <dbReference type="ARBA" id="ARBA00023316"/>
    </source>
</evidence>
<dbReference type="Gramene" id="OE9A055405T1">
    <property type="protein sequence ID" value="OE9A055405C1"/>
    <property type="gene ID" value="OE9A055405"/>
</dbReference>
<dbReference type="OrthoDB" id="911943at2759"/>
<evidence type="ECO:0000256" key="8">
    <source>
        <dbReference type="SAM" id="Phobius"/>
    </source>
</evidence>
<keyword evidence="2" id="KW-0328">Glycosyltransferase</keyword>
<comment type="caution">
    <text evidence="9">The sequence shown here is derived from an EMBL/GenBank/DDBJ whole genome shotgun (WGS) entry which is preliminary data.</text>
</comment>
<dbReference type="InterPro" id="IPR005150">
    <property type="entry name" value="Cellulose_synth"/>
</dbReference>
<evidence type="ECO:0000313" key="9">
    <source>
        <dbReference type="EMBL" id="CAA2972196.1"/>
    </source>
</evidence>
<accession>A0A8S0R289</accession>
<keyword evidence="5 8" id="KW-1133">Transmembrane helix</keyword>
<evidence type="ECO:0000313" key="10">
    <source>
        <dbReference type="Proteomes" id="UP000594638"/>
    </source>
</evidence>
<evidence type="ECO:0000256" key="2">
    <source>
        <dbReference type="ARBA" id="ARBA00022676"/>
    </source>
</evidence>
<dbReference type="EMBL" id="CACTIH010002042">
    <property type="protein sequence ID" value="CAA2972196.1"/>
    <property type="molecule type" value="Genomic_DNA"/>
</dbReference>
<evidence type="ECO:0000256" key="3">
    <source>
        <dbReference type="ARBA" id="ARBA00022679"/>
    </source>
</evidence>
<dbReference type="GO" id="GO:0012505">
    <property type="term" value="C:endomembrane system"/>
    <property type="evidence" value="ECO:0007669"/>
    <property type="project" value="UniProtKB-SubCell"/>
</dbReference>
<keyword evidence="7" id="KW-0961">Cell wall biogenesis/degradation</keyword>